<feature type="region of interest" description="Disordered" evidence="11">
    <location>
        <begin position="60"/>
        <end position="129"/>
    </location>
</feature>
<feature type="transmembrane region" description="Helical" evidence="12">
    <location>
        <begin position="311"/>
        <end position="330"/>
    </location>
</feature>
<organism evidence="13 14">
    <name type="scientific">Littorina saxatilis</name>
    <dbReference type="NCBI Taxonomy" id="31220"/>
    <lineage>
        <taxon>Eukaryota</taxon>
        <taxon>Metazoa</taxon>
        <taxon>Spiralia</taxon>
        <taxon>Lophotrochozoa</taxon>
        <taxon>Mollusca</taxon>
        <taxon>Gastropoda</taxon>
        <taxon>Caenogastropoda</taxon>
        <taxon>Littorinimorpha</taxon>
        <taxon>Littorinoidea</taxon>
        <taxon>Littorinidae</taxon>
        <taxon>Littorina</taxon>
    </lineage>
</organism>
<keyword evidence="3" id="KW-0813">Transport</keyword>
<dbReference type="AlphaFoldDB" id="A0AAN9AQE4"/>
<dbReference type="Pfam" id="PF03189">
    <property type="entry name" value="Otopetrin"/>
    <property type="match status" value="1"/>
</dbReference>
<evidence type="ECO:0000256" key="6">
    <source>
        <dbReference type="ARBA" id="ARBA00022781"/>
    </source>
</evidence>
<dbReference type="InterPro" id="IPR004878">
    <property type="entry name" value="Otopetrin"/>
</dbReference>
<comment type="caution">
    <text evidence="13">The sequence shown here is derived from an EMBL/GenBank/DDBJ whole genome shotgun (WGS) entry which is preliminary data.</text>
</comment>
<feature type="transmembrane region" description="Helical" evidence="12">
    <location>
        <begin position="747"/>
        <end position="773"/>
    </location>
</feature>
<evidence type="ECO:0000313" key="13">
    <source>
        <dbReference type="EMBL" id="KAK7091222.1"/>
    </source>
</evidence>
<accession>A0AAN9AQE4</accession>
<dbReference type="PANTHER" id="PTHR21522">
    <property type="entry name" value="PROTON CHANNEL OTOP"/>
    <property type="match status" value="1"/>
</dbReference>
<dbReference type="PANTHER" id="PTHR21522:SF32">
    <property type="entry name" value="OTOPETRIN-2"/>
    <property type="match status" value="1"/>
</dbReference>
<feature type="transmembrane region" description="Helical" evidence="12">
    <location>
        <begin position="565"/>
        <end position="586"/>
    </location>
</feature>
<dbReference type="GO" id="GO:0015252">
    <property type="term" value="F:proton channel activity"/>
    <property type="evidence" value="ECO:0007669"/>
    <property type="project" value="InterPro"/>
</dbReference>
<evidence type="ECO:0008006" key="15">
    <source>
        <dbReference type="Google" id="ProtNLM"/>
    </source>
</evidence>
<evidence type="ECO:0000256" key="2">
    <source>
        <dbReference type="ARBA" id="ARBA00006513"/>
    </source>
</evidence>
<feature type="transmembrane region" description="Helical" evidence="12">
    <location>
        <begin position="194"/>
        <end position="217"/>
    </location>
</feature>
<feature type="transmembrane region" description="Helical" evidence="12">
    <location>
        <begin position="350"/>
        <end position="369"/>
    </location>
</feature>
<feature type="transmembrane region" description="Helical" evidence="12">
    <location>
        <begin position="667"/>
        <end position="689"/>
    </location>
</feature>
<feature type="transmembrane region" description="Helical" evidence="12">
    <location>
        <begin position="710"/>
        <end position="727"/>
    </location>
</feature>
<evidence type="ECO:0000256" key="7">
    <source>
        <dbReference type="ARBA" id="ARBA00022989"/>
    </source>
</evidence>
<reference evidence="13 14" key="1">
    <citation type="submission" date="2024-02" db="EMBL/GenBank/DDBJ databases">
        <title>Chromosome-scale genome assembly of the rough periwinkle Littorina saxatilis.</title>
        <authorList>
            <person name="De Jode A."/>
            <person name="Faria R."/>
            <person name="Formenti G."/>
            <person name="Sims Y."/>
            <person name="Smith T.P."/>
            <person name="Tracey A."/>
            <person name="Wood J.M.D."/>
            <person name="Zagrodzka Z.B."/>
            <person name="Johannesson K."/>
            <person name="Butlin R.K."/>
            <person name="Leder E.H."/>
        </authorList>
    </citation>
    <scope>NUCLEOTIDE SEQUENCE [LARGE SCALE GENOMIC DNA]</scope>
    <source>
        <strain evidence="13">Snail1</strain>
        <tissue evidence="13">Muscle</tissue>
    </source>
</reference>
<sequence>MGSLPKEGNLLNITLEVPAKTELTRNSHSFNSLDNAVCPNVSSNHSFNSLHHGSLNNIEEDREGSELSASSADSRRSLAEAPHETATSGAKSALKSVLKTLRRGSKDVHSPEDGGSSSPPLGRRGRRKSSIFNNMLRRVSIHRKESTPNGRIATFFFGNEKYDDDENGNAGTNGMGGGTDEVTKRHPPKSQNSILLNSLFMILSGLYGILIVVLGAVIPLTEIFVTGEAAAFEYFYLYLYGVSIIFLGYVYVYLLRRKRLQTEFIARTLSRSVSFTRGFATSFLQRQNSDKGRHRKRMVSLDESNHHTGTFYLRLGVLGFGIGSMIHSGLNFGKFFGSITNGQCSNGVSVLLKPLLHLIFTFSQLYFIFMNSKMCIHRYKVVARFGLMHMAATNICVWFRSIVVETLHEIHHHHVHAHDEHHDDDLHHLGDDLRHLGTDHASDHTEASYDNLHTDTENVTVSLGRKLFAVAASAVNGSGGASLGGLLEMRCSWDNMMGKAVDSAGPYLYPCTIEYSLMCAGILYVMWNNVGTRPRRRTDSEMEDDDEGDERVQRMSVDCTSSSRGLFLGIFLTVGAIISIIAFYVMVGQPHLKSQALLLTHLSETVIYFVTVFALVMASLKMRQLVFHVDHKSDLEETLIIIAYTGLLAFNIFSLIAAILMAPAEGAALTIMSNFTMMLQSALQTIFMLAGDRMSASNALQERKKPGREYVTFLLLCNFAMWMINTFETQKPEHNPLQVLFYGPEAWSIFSHISVPLGIYYRFHSTVCLSNIWKNAWKFRKHQH</sequence>
<keyword evidence="6" id="KW-0375">Hydrogen ion transport</keyword>
<feature type="compositionally biased region" description="Basic and acidic residues" evidence="11">
    <location>
        <begin position="73"/>
        <end position="83"/>
    </location>
</feature>
<dbReference type="EMBL" id="JBAMIC010000022">
    <property type="protein sequence ID" value="KAK7091222.1"/>
    <property type="molecule type" value="Genomic_DNA"/>
</dbReference>
<keyword evidence="10" id="KW-0407">Ion channel</keyword>
<feature type="transmembrane region" description="Helical" evidence="12">
    <location>
        <begin position="639"/>
        <end position="661"/>
    </location>
</feature>
<evidence type="ECO:0000256" key="8">
    <source>
        <dbReference type="ARBA" id="ARBA00023065"/>
    </source>
</evidence>
<dbReference type="GO" id="GO:0005886">
    <property type="term" value="C:plasma membrane"/>
    <property type="evidence" value="ECO:0007669"/>
    <property type="project" value="UniProtKB-SubCell"/>
</dbReference>
<comment type="similarity">
    <text evidence="2">Belongs to the otopetrin family.</text>
</comment>
<feature type="region of interest" description="Disordered" evidence="11">
    <location>
        <begin position="535"/>
        <end position="554"/>
    </location>
</feature>
<evidence type="ECO:0000313" key="14">
    <source>
        <dbReference type="Proteomes" id="UP001374579"/>
    </source>
</evidence>
<keyword evidence="14" id="KW-1185">Reference proteome</keyword>
<evidence type="ECO:0000256" key="10">
    <source>
        <dbReference type="ARBA" id="ARBA00023303"/>
    </source>
</evidence>
<feature type="transmembrane region" description="Helical" evidence="12">
    <location>
        <begin position="507"/>
        <end position="527"/>
    </location>
</feature>
<gene>
    <name evidence="13" type="ORF">V1264_008938</name>
</gene>
<evidence type="ECO:0000256" key="1">
    <source>
        <dbReference type="ARBA" id="ARBA00004651"/>
    </source>
</evidence>
<evidence type="ECO:0000256" key="9">
    <source>
        <dbReference type="ARBA" id="ARBA00023136"/>
    </source>
</evidence>
<keyword evidence="4" id="KW-1003">Cell membrane</keyword>
<proteinExistence type="inferred from homology"/>
<protein>
    <recommendedName>
        <fullName evidence="15">Otopetrin-2</fullName>
    </recommendedName>
</protein>
<feature type="transmembrane region" description="Helical" evidence="12">
    <location>
        <begin position="598"/>
        <end position="618"/>
    </location>
</feature>
<feature type="region of interest" description="Disordered" evidence="11">
    <location>
        <begin position="166"/>
        <end position="187"/>
    </location>
</feature>
<name>A0AAN9AQE4_9CAEN</name>
<feature type="transmembrane region" description="Helical" evidence="12">
    <location>
        <begin position="237"/>
        <end position="255"/>
    </location>
</feature>
<keyword evidence="5 12" id="KW-0812">Transmembrane</keyword>
<keyword evidence="9 12" id="KW-0472">Membrane</keyword>
<dbReference type="Proteomes" id="UP001374579">
    <property type="component" value="Unassembled WGS sequence"/>
</dbReference>
<evidence type="ECO:0000256" key="11">
    <source>
        <dbReference type="SAM" id="MobiDB-lite"/>
    </source>
</evidence>
<keyword evidence="8" id="KW-0406">Ion transport</keyword>
<evidence type="ECO:0000256" key="4">
    <source>
        <dbReference type="ARBA" id="ARBA00022475"/>
    </source>
</evidence>
<evidence type="ECO:0000256" key="12">
    <source>
        <dbReference type="SAM" id="Phobius"/>
    </source>
</evidence>
<evidence type="ECO:0000256" key="5">
    <source>
        <dbReference type="ARBA" id="ARBA00022692"/>
    </source>
</evidence>
<evidence type="ECO:0000256" key="3">
    <source>
        <dbReference type="ARBA" id="ARBA00022448"/>
    </source>
</evidence>
<keyword evidence="7 12" id="KW-1133">Transmembrane helix</keyword>
<comment type="subcellular location">
    <subcellularLocation>
        <location evidence="1">Cell membrane</location>
        <topology evidence="1">Multi-pass membrane protein</topology>
    </subcellularLocation>
</comment>